<name>A0A5C2SJ06_9APHY</name>
<dbReference type="Proteomes" id="UP000313359">
    <property type="component" value="Unassembled WGS sequence"/>
</dbReference>
<dbReference type="OrthoDB" id="2588098at2759"/>
<evidence type="ECO:0000313" key="2">
    <source>
        <dbReference type="Proteomes" id="UP000313359"/>
    </source>
</evidence>
<accession>A0A5C2SJ06</accession>
<protein>
    <recommendedName>
        <fullName evidence="3">F-box domain-containing protein</fullName>
    </recommendedName>
</protein>
<dbReference type="SUPFAM" id="SSF81383">
    <property type="entry name" value="F-box domain"/>
    <property type="match status" value="1"/>
</dbReference>
<proteinExistence type="predicted"/>
<keyword evidence="2" id="KW-1185">Reference proteome</keyword>
<organism evidence="1 2">
    <name type="scientific">Lentinus tigrinus ALCF2SS1-6</name>
    <dbReference type="NCBI Taxonomy" id="1328759"/>
    <lineage>
        <taxon>Eukaryota</taxon>
        <taxon>Fungi</taxon>
        <taxon>Dikarya</taxon>
        <taxon>Basidiomycota</taxon>
        <taxon>Agaricomycotina</taxon>
        <taxon>Agaricomycetes</taxon>
        <taxon>Polyporales</taxon>
        <taxon>Polyporaceae</taxon>
        <taxon>Lentinus</taxon>
    </lineage>
</organism>
<evidence type="ECO:0008006" key="3">
    <source>
        <dbReference type="Google" id="ProtNLM"/>
    </source>
</evidence>
<reference evidence="1" key="1">
    <citation type="journal article" date="2018" name="Genome Biol. Evol.">
        <title>Genomics and development of Lentinus tigrinus, a white-rot wood-decaying mushroom with dimorphic fruiting bodies.</title>
        <authorList>
            <person name="Wu B."/>
            <person name="Xu Z."/>
            <person name="Knudson A."/>
            <person name="Carlson A."/>
            <person name="Chen N."/>
            <person name="Kovaka S."/>
            <person name="LaButti K."/>
            <person name="Lipzen A."/>
            <person name="Pennachio C."/>
            <person name="Riley R."/>
            <person name="Schakwitz W."/>
            <person name="Umezawa K."/>
            <person name="Ohm R.A."/>
            <person name="Grigoriev I.V."/>
            <person name="Nagy L.G."/>
            <person name="Gibbons J."/>
            <person name="Hibbett D."/>
        </authorList>
    </citation>
    <scope>NUCLEOTIDE SEQUENCE [LARGE SCALE GENOMIC DNA]</scope>
    <source>
        <strain evidence="1">ALCF2SS1-6</strain>
    </source>
</reference>
<dbReference type="AlphaFoldDB" id="A0A5C2SJ06"/>
<sequence length="190" mass="21529">MGQYWDFLSVTLQRAGLRNGGAKWIEFFFCEQPFLVGSLTVPYPSDKVDTWLEGFTGTAPSAHDEGVLRFPNEILLNIVELVPNIRDRVCLALTCKRLLSLSRDSVEELKKRLAAPWVGGRLICIGDYTDASDLPEGFFTKAEKRRLRWDPKDNMYGGLSYMRDKQTRLFLGTMTLARSSLGDMVLTPNK</sequence>
<dbReference type="EMBL" id="ML122255">
    <property type="protein sequence ID" value="RPD63773.1"/>
    <property type="molecule type" value="Genomic_DNA"/>
</dbReference>
<evidence type="ECO:0000313" key="1">
    <source>
        <dbReference type="EMBL" id="RPD63773.1"/>
    </source>
</evidence>
<dbReference type="InterPro" id="IPR036047">
    <property type="entry name" value="F-box-like_dom_sf"/>
</dbReference>
<gene>
    <name evidence="1" type="ORF">L227DRAFT_361468</name>
</gene>